<dbReference type="EMBL" id="GEDG01013275">
    <property type="protein sequence ID" value="JAP25453.1"/>
    <property type="molecule type" value="Transcribed_RNA"/>
</dbReference>
<evidence type="ECO:0000313" key="1">
    <source>
        <dbReference type="EMBL" id="JAP25453.1"/>
    </source>
</evidence>
<sequence>MELVEVREIWLGRHGHQRNGRVRGFKVHSQNILESPYLLYAANTLVLCDAEEEQINSLRLIFGDFSGSFWVPINWRKNHLFPVNMVPTAMSLA</sequence>
<dbReference type="AlphaFoldDB" id="A0A0V0HYM7"/>
<reference evidence="1" key="1">
    <citation type="submission" date="2015-12" db="EMBL/GenBank/DDBJ databases">
        <title>Gene expression during late stages of embryo sac development: a critical building block for successful pollen-pistil interactions.</title>
        <authorList>
            <person name="Liu Y."/>
            <person name="Joly V."/>
            <person name="Sabar M."/>
            <person name="Matton D.P."/>
        </authorList>
    </citation>
    <scope>NUCLEOTIDE SEQUENCE</scope>
</reference>
<proteinExistence type="predicted"/>
<accession>A0A0V0HYM7</accession>
<protein>
    <submittedName>
        <fullName evidence="1">Putative ovule protein</fullName>
    </submittedName>
</protein>
<organism evidence="1">
    <name type="scientific">Solanum chacoense</name>
    <name type="common">Chaco potato</name>
    <dbReference type="NCBI Taxonomy" id="4108"/>
    <lineage>
        <taxon>Eukaryota</taxon>
        <taxon>Viridiplantae</taxon>
        <taxon>Streptophyta</taxon>
        <taxon>Embryophyta</taxon>
        <taxon>Tracheophyta</taxon>
        <taxon>Spermatophyta</taxon>
        <taxon>Magnoliopsida</taxon>
        <taxon>eudicotyledons</taxon>
        <taxon>Gunneridae</taxon>
        <taxon>Pentapetalae</taxon>
        <taxon>asterids</taxon>
        <taxon>lamiids</taxon>
        <taxon>Solanales</taxon>
        <taxon>Solanaceae</taxon>
        <taxon>Solanoideae</taxon>
        <taxon>Solaneae</taxon>
        <taxon>Solanum</taxon>
    </lineage>
</organism>
<name>A0A0V0HYM7_SOLCH</name>